<dbReference type="InterPro" id="IPR013762">
    <property type="entry name" value="Integrase-like_cat_sf"/>
</dbReference>
<comment type="caution">
    <text evidence="3">The sequence shown here is derived from an EMBL/GenBank/DDBJ whole genome shotgun (WGS) entry which is preliminary data.</text>
</comment>
<dbReference type="GO" id="GO:0003677">
    <property type="term" value="F:DNA binding"/>
    <property type="evidence" value="ECO:0007669"/>
    <property type="project" value="InterPro"/>
</dbReference>
<protein>
    <recommendedName>
        <fullName evidence="2">Tyr recombinase domain-containing protein</fullName>
    </recommendedName>
</protein>
<evidence type="ECO:0000313" key="4">
    <source>
        <dbReference type="Proteomes" id="UP000268056"/>
    </source>
</evidence>
<dbReference type="Gene3D" id="1.10.443.10">
    <property type="entry name" value="Intergrase catalytic core"/>
    <property type="match status" value="1"/>
</dbReference>
<dbReference type="SUPFAM" id="SSF56349">
    <property type="entry name" value="DNA breaking-rejoining enzymes"/>
    <property type="match status" value="1"/>
</dbReference>
<reference evidence="3 4" key="1">
    <citation type="submission" date="2018-08" db="EMBL/GenBank/DDBJ databases">
        <title>Recombination of ecologically and evolutionarily significant loci maintains genetic cohesion in the Pseudomonas syringae species complex.</title>
        <authorList>
            <person name="Dillon M."/>
            <person name="Thakur S."/>
            <person name="Almeida R.N.D."/>
            <person name="Weir B.S."/>
            <person name="Guttman D.S."/>
        </authorList>
    </citation>
    <scope>NUCLEOTIDE SEQUENCE [LARGE SCALE GENOMIC DNA]</scope>
    <source>
        <strain evidence="3 4">ICMP 4092</strain>
    </source>
</reference>
<keyword evidence="1" id="KW-0233">DNA recombination</keyword>
<evidence type="ECO:0000313" key="3">
    <source>
        <dbReference type="EMBL" id="RMO93699.1"/>
    </source>
</evidence>
<dbReference type="AlphaFoldDB" id="A0A3M3ZHY0"/>
<gene>
    <name evidence="3" type="ORF">ALQ32_200046</name>
</gene>
<proteinExistence type="predicted"/>
<dbReference type="Pfam" id="PF00589">
    <property type="entry name" value="Phage_integrase"/>
    <property type="match status" value="1"/>
</dbReference>
<sequence>MRRYLRMVSGTENVIHELSSVGNRYRDDWGLVVSAWIVRSPPSWRCLSIFREHIGTRACKLFRRPLANSLRIARDSSPILTESPMTASIRRATSLRPGQFKHLIRVASVTGRLPERDVMLLWLTHTTGVRVTKLALLEVADVLYPSGAIKPEVYLRAEITKGCRPRNVYLTHPRCLAALEGWISVRLRRRWGLSGIEEYRGLRPGSKLVTTHKGQAFELAFKHRQLDSGPEVYRACDSLQQTISRLYRQAGIKQGSSHSGRRSLAAKVLAATGEVETVQTILGHAYLDHSKPYLTVDQATIRHAFAIALA</sequence>
<dbReference type="InterPro" id="IPR002104">
    <property type="entry name" value="Integrase_catalytic"/>
</dbReference>
<dbReference type="PROSITE" id="PS51898">
    <property type="entry name" value="TYR_RECOMBINASE"/>
    <property type="match status" value="1"/>
</dbReference>
<dbReference type="EMBL" id="RBQC01000007">
    <property type="protein sequence ID" value="RMO93699.1"/>
    <property type="molecule type" value="Genomic_DNA"/>
</dbReference>
<feature type="domain" description="Tyr recombinase" evidence="2">
    <location>
        <begin position="90"/>
        <end position="306"/>
    </location>
</feature>
<dbReference type="Proteomes" id="UP000268056">
    <property type="component" value="Unassembled WGS sequence"/>
</dbReference>
<dbReference type="InterPro" id="IPR011010">
    <property type="entry name" value="DNA_brk_join_enz"/>
</dbReference>
<dbReference type="GO" id="GO:0006310">
    <property type="term" value="P:DNA recombination"/>
    <property type="evidence" value="ECO:0007669"/>
    <property type="project" value="UniProtKB-KW"/>
</dbReference>
<dbReference type="GO" id="GO:0015074">
    <property type="term" value="P:DNA integration"/>
    <property type="evidence" value="ECO:0007669"/>
    <property type="project" value="InterPro"/>
</dbReference>
<evidence type="ECO:0000256" key="1">
    <source>
        <dbReference type="ARBA" id="ARBA00023172"/>
    </source>
</evidence>
<organism evidence="3 4">
    <name type="scientific">Pseudomonas syringae pv. tagetis</name>
    <dbReference type="NCBI Taxonomy" id="129140"/>
    <lineage>
        <taxon>Bacteria</taxon>
        <taxon>Pseudomonadati</taxon>
        <taxon>Pseudomonadota</taxon>
        <taxon>Gammaproteobacteria</taxon>
        <taxon>Pseudomonadales</taxon>
        <taxon>Pseudomonadaceae</taxon>
        <taxon>Pseudomonas</taxon>
    </lineage>
</organism>
<name>A0A3M3ZHY0_9PSED</name>
<evidence type="ECO:0000259" key="2">
    <source>
        <dbReference type="PROSITE" id="PS51898"/>
    </source>
</evidence>
<accession>A0A3M3ZHY0</accession>